<dbReference type="CDD" id="cd07067">
    <property type="entry name" value="HP_PGM_like"/>
    <property type="match status" value="1"/>
</dbReference>
<dbReference type="EMBL" id="JALNTZ010000006">
    <property type="protein sequence ID" value="KAJ3648289.1"/>
    <property type="molecule type" value="Genomic_DNA"/>
</dbReference>
<dbReference type="Gene3D" id="3.40.50.1240">
    <property type="entry name" value="Phosphoglycerate mutase-like"/>
    <property type="match status" value="1"/>
</dbReference>
<reference evidence="1" key="1">
    <citation type="journal article" date="2023" name="G3 (Bethesda)">
        <title>Whole genome assemblies of Zophobas morio and Tenebrio molitor.</title>
        <authorList>
            <person name="Kaur S."/>
            <person name="Stinson S.A."/>
            <person name="diCenzo G.C."/>
        </authorList>
    </citation>
    <scope>NUCLEOTIDE SEQUENCE</scope>
    <source>
        <strain evidence="1">QUZm001</strain>
    </source>
</reference>
<accession>A0AA38I3G6</accession>
<dbReference type="GO" id="GO:0016791">
    <property type="term" value="F:phosphatase activity"/>
    <property type="evidence" value="ECO:0007669"/>
    <property type="project" value="UniProtKB-ARBA"/>
</dbReference>
<dbReference type="PANTHER" id="PTHR16469:SF27">
    <property type="entry name" value="UBIQUITIN-ASSOCIATED AND SH3 DOMAIN-CONTAINING BA-RELATED"/>
    <property type="match status" value="1"/>
</dbReference>
<evidence type="ECO:0000313" key="1">
    <source>
        <dbReference type="EMBL" id="KAJ3648289.1"/>
    </source>
</evidence>
<proteinExistence type="predicted"/>
<dbReference type="InterPro" id="IPR051710">
    <property type="entry name" value="Phosphatase_SH3-domain"/>
</dbReference>
<dbReference type="Pfam" id="PF00300">
    <property type="entry name" value="His_Phos_1"/>
    <property type="match status" value="1"/>
</dbReference>
<gene>
    <name evidence="1" type="ORF">Zmor_020103</name>
</gene>
<sequence>MRHGERADNAFGDWTSHCFDKNGNYFQMDLNMPETVPKRSGGYNAYLKDSPLTKIGIFQAQLTTEAFKKAQINVSHVYCSPSLRCIQTCHAFLEGCGKNDLKIKIEPGLYVWWAFFGDSLPEWLTPEELTTWGYNIDLEYQPIISIDALVGKKETYAEYCSRSLVVSTEAMNAHSQGNVLFVAHGCTVAVCSWELTGKKTELTQETLDVAVEVPYCGFIEVSQCGDKWKKGRPFLRLSHTSNPVFDYSRLF</sequence>
<name>A0AA38I3G6_9CUCU</name>
<dbReference type="SUPFAM" id="SSF53254">
    <property type="entry name" value="Phosphoglycerate mutase-like"/>
    <property type="match status" value="1"/>
</dbReference>
<keyword evidence="2" id="KW-1185">Reference proteome</keyword>
<evidence type="ECO:0008006" key="3">
    <source>
        <dbReference type="Google" id="ProtNLM"/>
    </source>
</evidence>
<dbReference type="PANTHER" id="PTHR16469">
    <property type="entry name" value="UBIQUITIN-ASSOCIATED AND SH3 DOMAIN-CONTAINING BA-RELATED"/>
    <property type="match status" value="1"/>
</dbReference>
<dbReference type="Proteomes" id="UP001168821">
    <property type="component" value="Unassembled WGS sequence"/>
</dbReference>
<evidence type="ECO:0000313" key="2">
    <source>
        <dbReference type="Proteomes" id="UP001168821"/>
    </source>
</evidence>
<comment type="caution">
    <text evidence="1">The sequence shown here is derived from an EMBL/GenBank/DDBJ whole genome shotgun (WGS) entry which is preliminary data.</text>
</comment>
<organism evidence="1 2">
    <name type="scientific">Zophobas morio</name>
    <dbReference type="NCBI Taxonomy" id="2755281"/>
    <lineage>
        <taxon>Eukaryota</taxon>
        <taxon>Metazoa</taxon>
        <taxon>Ecdysozoa</taxon>
        <taxon>Arthropoda</taxon>
        <taxon>Hexapoda</taxon>
        <taxon>Insecta</taxon>
        <taxon>Pterygota</taxon>
        <taxon>Neoptera</taxon>
        <taxon>Endopterygota</taxon>
        <taxon>Coleoptera</taxon>
        <taxon>Polyphaga</taxon>
        <taxon>Cucujiformia</taxon>
        <taxon>Tenebrionidae</taxon>
        <taxon>Zophobas</taxon>
    </lineage>
</organism>
<dbReference type="InterPro" id="IPR029033">
    <property type="entry name" value="His_PPase_superfam"/>
</dbReference>
<dbReference type="InterPro" id="IPR013078">
    <property type="entry name" value="His_Pase_superF_clade-1"/>
</dbReference>
<dbReference type="AlphaFoldDB" id="A0AA38I3G6"/>
<protein>
    <recommendedName>
        <fullName evidence="3">Protein UBASH3A-like protein</fullName>
    </recommendedName>
</protein>